<evidence type="ECO:0000313" key="2">
    <source>
        <dbReference type="Proteomes" id="UP000264141"/>
    </source>
</evidence>
<dbReference type="Proteomes" id="UP000264141">
    <property type="component" value="Unassembled WGS sequence"/>
</dbReference>
<dbReference type="Gene3D" id="3.20.20.210">
    <property type="match status" value="1"/>
</dbReference>
<gene>
    <name evidence="1" type="ORF">DEQ80_01995</name>
</gene>
<accession>A0A3D1JDF1</accession>
<dbReference type="InterPro" id="IPR038071">
    <property type="entry name" value="UROD/MetE-like_sf"/>
</dbReference>
<name>A0A3D1JDF1_9CHLR</name>
<sequence length="363" mass="41947">MLNFTREDWDRVERDTMAWWAGELDRPLVYLALPDPSVPAPLGYMSNYPLEMPAEQVVEIYARYLAGVRFYADAFPWLWVNFGPGIVAGFLGSEVHSVTEPSETVWFRPKVRRPIQEIQFEYDPENIWWKRVKDITARLVERFGDQLAVAHTDLGGNLDILASFRDTQDLLVDLIDYPEEVDRLVRQITSLWIRYYDELYQIIRPACRGTSCWAPIWSTGKTYMLQCDFSYMISPAMFKRFVLPDLESCCAYLDHGFYHLDGKGEIPHLDLLLGIERLRGIQWIPGDGAPPPEEWLPLLKRIRDGGKLCQVFVTPDGARRIVRELGGKGFLLVVNPWEGAYARPDEVSNFLRTLAEEDASRHR</sequence>
<evidence type="ECO:0000313" key="1">
    <source>
        <dbReference type="EMBL" id="HCE16609.1"/>
    </source>
</evidence>
<dbReference type="STRING" id="229919.GCA_001050195_02507"/>
<dbReference type="RefSeq" id="WP_062194302.1">
    <property type="nucleotide sequence ID" value="NZ_DF967965.1"/>
</dbReference>
<evidence type="ECO:0008006" key="3">
    <source>
        <dbReference type="Google" id="ProtNLM"/>
    </source>
</evidence>
<dbReference type="AlphaFoldDB" id="A0A3D1JDF1"/>
<proteinExistence type="predicted"/>
<organism evidence="1 2">
    <name type="scientific">Anaerolinea thermolimosa</name>
    <dbReference type="NCBI Taxonomy" id="229919"/>
    <lineage>
        <taxon>Bacteria</taxon>
        <taxon>Bacillati</taxon>
        <taxon>Chloroflexota</taxon>
        <taxon>Anaerolineae</taxon>
        <taxon>Anaerolineales</taxon>
        <taxon>Anaerolineaceae</taxon>
        <taxon>Anaerolinea</taxon>
    </lineage>
</organism>
<protein>
    <recommendedName>
        <fullName evidence="3">Uroporphyrinogen decarboxylase (URO-D) domain-containing protein</fullName>
    </recommendedName>
</protein>
<reference evidence="1 2" key="1">
    <citation type="journal article" date="2018" name="Nat. Biotechnol.">
        <title>A standardized bacterial taxonomy based on genome phylogeny substantially revises the tree of life.</title>
        <authorList>
            <person name="Parks D.H."/>
            <person name="Chuvochina M."/>
            <person name="Waite D.W."/>
            <person name="Rinke C."/>
            <person name="Skarshewski A."/>
            <person name="Chaumeil P.A."/>
            <person name="Hugenholtz P."/>
        </authorList>
    </citation>
    <scope>NUCLEOTIDE SEQUENCE [LARGE SCALE GENOMIC DNA]</scope>
    <source>
        <strain evidence="1">UBA8781</strain>
    </source>
</reference>
<dbReference type="EMBL" id="DPBP01000009">
    <property type="protein sequence ID" value="HCE16609.1"/>
    <property type="molecule type" value="Genomic_DNA"/>
</dbReference>
<comment type="caution">
    <text evidence="1">The sequence shown here is derived from an EMBL/GenBank/DDBJ whole genome shotgun (WGS) entry which is preliminary data.</text>
</comment>
<dbReference type="OrthoDB" id="284267at2"/>